<evidence type="ECO:0000313" key="1">
    <source>
        <dbReference type="EMBL" id="MBD2180991.1"/>
    </source>
</evidence>
<sequence>MATIKTDILIQDSLYKEADALANEMQISQNDLFALAIEDYLRRYRARKLLQSINEAYADDLDLSEQAMLEGMRRHQRQLAEEEW</sequence>
<dbReference type="RefSeq" id="WP_190463751.1">
    <property type="nucleotide sequence ID" value="NZ_JACJPW010000014.1"/>
</dbReference>
<accession>A0A926VBU9</accession>
<reference evidence="1" key="2">
    <citation type="submission" date="2020-08" db="EMBL/GenBank/DDBJ databases">
        <authorList>
            <person name="Chen M."/>
            <person name="Teng W."/>
            <person name="Zhao L."/>
            <person name="Hu C."/>
            <person name="Zhou Y."/>
            <person name="Han B."/>
            <person name="Song L."/>
            <person name="Shu W."/>
        </authorList>
    </citation>
    <scope>NUCLEOTIDE SEQUENCE</scope>
    <source>
        <strain evidence="1">FACHB-1375</strain>
    </source>
</reference>
<dbReference type="AlphaFoldDB" id="A0A926VBU9"/>
<keyword evidence="2" id="KW-1185">Reference proteome</keyword>
<dbReference type="GO" id="GO:0006355">
    <property type="term" value="P:regulation of DNA-templated transcription"/>
    <property type="evidence" value="ECO:0007669"/>
    <property type="project" value="InterPro"/>
</dbReference>
<dbReference type="EMBL" id="JACJPW010000014">
    <property type="protein sequence ID" value="MBD2180991.1"/>
    <property type="molecule type" value="Genomic_DNA"/>
</dbReference>
<evidence type="ECO:0000313" key="2">
    <source>
        <dbReference type="Proteomes" id="UP000641646"/>
    </source>
</evidence>
<dbReference type="Gene3D" id="1.10.1220.10">
    <property type="entry name" value="Met repressor-like"/>
    <property type="match status" value="1"/>
</dbReference>
<dbReference type="Proteomes" id="UP000641646">
    <property type="component" value="Unassembled WGS sequence"/>
</dbReference>
<organism evidence="1 2">
    <name type="scientific">Aerosakkonema funiforme FACHB-1375</name>
    <dbReference type="NCBI Taxonomy" id="2949571"/>
    <lineage>
        <taxon>Bacteria</taxon>
        <taxon>Bacillati</taxon>
        <taxon>Cyanobacteriota</taxon>
        <taxon>Cyanophyceae</taxon>
        <taxon>Oscillatoriophycideae</taxon>
        <taxon>Aerosakkonematales</taxon>
        <taxon>Aerosakkonemataceae</taxon>
        <taxon>Aerosakkonema</taxon>
    </lineage>
</organism>
<gene>
    <name evidence="1" type="ORF">H6G03_07740</name>
</gene>
<proteinExistence type="predicted"/>
<evidence type="ECO:0008006" key="3">
    <source>
        <dbReference type="Google" id="ProtNLM"/>
    </source>
</evidence>
<dbReference type="InterPro" id="IPR013321">
    <property type="entry name" value="Arc_rbn_hlx_hlx"/>
</dbReference>
<name>A0A926VBU9_9CYAN</name>
<reference evidence="1" key="1">
    <citation type="journal article" date="2015" name="ISME J.">
        <title>Draft Genome Sequence of Streptomyces incarnatus NRRL8089, which Produces the Nucleoside Antibiotic Sinefungin.</title>
        <authorList>
            <person name="Oshima K."/>
            <person name="Hattori M."/>
            <person name="Shimizu H."/>
            <person name="Fukuda K."/>
            <person name="Nemoto M."/>
            <person name="Inagaki K."/>
            <person name="Tamura T."/>
        </authorList>
    </citation>
    <scope>NUCLEOTIDE SEQUENCE</scope>
    <source>
        <strain evidence="1">FACHB-1375</strain>
    </source>
</reference>
<protein>
    <recommendedName>
        <fullName evidence="3">CopG family transcriptional regulator</fullName>
    </recommendedName>
</protein>
<comment type="caution">
    <text evidence="1">The sequence shown here is derived from an EMBL/GenBank/DDBJ whole genome shotgun (WGS) entry which is preliminary data.</text>
</comment>